<dbReference type="CDD" id="cd06185">
    <property type="entry name" value="PDR_like"/>
    <property type="match status" value="1"/>
</dbReference>
<evidence type="ECO:0000256" key="3">
    <source>
        <dbReference type="ARBA" id="ARBA00022714"/>
    </source>
</evidence>
<dbReference type="Pfam" id="PF00111">
    <property type="entry name" value="Fer2"/>
    <property type="match status" value="1"/>
</dbReference>
<dbReference type="Gene3D" id="3.40.50.80">
    <property type="entry name" value="Nucleotide-binding domain of ferredoxin-NADP reductase (FNR) module"/>
    <property type="match status" value="1"/>
</dbReference>
<evidence type="ECO:0000256" key="2">
    <source>
        <dbReference type="ARBA" id="ARBA00022630"/>
    </source>
</evidence>
<evidence type="ECO:0000256" key="7">
    <source>
        <dbReference type="ARBA" id="ARBA00023014"/>
    </source>
</evidence>
<protein>
    <submittedName>
        <fullName evidence="9">Ferredoxin</fullName>
    </submittedName>
</protein>
<feature type="domain" description="2Fe-2S ferredoxin-type" evidence="8">
    <location>
        <begin position="187"/>
        <end position="272"/>
    </location>
</feature>
<dbReference type="PANTHER" id="PTHR47354">
    <property type="entry name" value="NADH OXIDOREDUCTASE HCR"/>
    <property type="match status" value="1"/>
</dbReference>
<keyword evidence="4" id="KW-0479">Metal-binding</keyword>
<dbReference type="Pfam" id="PF00175">
    <property type="entry name" value="NAD_binding_1"/>
    <property type="match status" value="1"/>
</dbReference>
<comment type="caution">
    <text evidence="9">The sequence shown here is derived from an EMBL/GenBank/DDBJ whole genome shotgun (WGS) entry which is preliminary data.</text>
</comment>
<dbReference type="Gene3D" id="2.40.30.10">
    <property type="entry name" value="Translation factors"/>
    <property type="match status" value="1"/>
</dbReference>
<dbReference type="Gene3D" id="3.10.20.30">
    <property type="match status" value="1"/>
</dbReference>
<evidence type="ECO:0000313" key="9">
    <source>
        <dbReference type="EMBL" id="GGB38442.1"/>
    </source>
</evidence>
<dbReference type="SUPFAM" id="SSF52343">
    <property type="entry name" value="Ferredoxin reductase-like, C-terminal NADP-linked domain"/>
    <property type="match status" value="1"/>
</dbReference>
<keyword evidence="6" id="KW-0408">Iron</keyword>
<dbReference type="CDD" id="cd00207">
    <property type="entry name" value="fer2"/>
    <property type="match status" value="1"/>
</dbReference>
<dbReference type="PROSITE" id="PS51085">
    <property type="entry name" value="2FE2S_FER_2"/>
    <property type="match status" value="1"/>
</dbReference>
<dbReference type="PRINTS" id="PR00409">
    <property type="entry name" value="PHDIOXRDTASE"/>
</dbReference>
<dbReference type="PANTHER" id="PTHR47354:SF1">
    <property type="entry name" value="CARNITINE MONOOXYGENASE REDUCTASE SUBUNIT"/>
    <property type="match status" value="1"/>
</dbReference>
<evidence type="ECO:0000256" key="4">
    <source>
        <dbReference type="ARBA" id="ARBA00022723"/>
    </source>
</evidence>
<dbReference type="InterPro" id="IPR001041">
    <property type="entry name" value="2Fe-2S_ferredoxin-type"/>
</dbReference>
<dbReference type="Proteomes" id="UP000621454">
    <property type="component" value="Unassembled WGS sequence"/>
</dbReference>
<name>A0A916TAW7_9ACTN</name>
<evidence type="ECO:0000256" key="5">
    <source>
        <dbReference type="ARBA" id="ARBA00023002"/>
    </source>
</evidence>
<dbReference type="GO" id="GO:0051537">
    <property type="term" value="F:2 iron, 2 sulfur cluster binding"/>
    <property type="evidence" value="ECO:0007669"/>
    <property type="project" value="UniProtKB-KW"/>
</dbReference>
<dbReference type="EMBL" id="BMGC01000021">
    <property type="protein sequence ID" value="GGB38442.1"/>
    <property type="molecule type" value="Genomic_DNA"/>
</dbReference>
<sequence>MTCGDLLRQYSLCGDPADTDRWSIAVLHEVGGRGGSRFVHETLAVGDEIRIGLPRNNFDFDPAGRCVFIAGGIGITPLLPMIRAASSRGVEWSLIYGGRTCDSMAFADELSATYGDAVTLVPENECGRIDLDAAVAPVVGASGGDVYCCGPEGLLTAVQERCAGTTARLHIERFTPVEVDTRADSAFEVELAVTGSVHQIPADRSILSVLEADGVNVLYSCTEGTCGTCETGVISGEVEHRDALLTEDERDAGDVMFICVSRARCPRLVLDM</sequence>
<dbReference type="InterPro" id="IPR036010">
    <property type="entry name" value="2Fe-2S_ferredoxin-like_sf"/>
</dbReference>
<accession>A0A916TAW7</accession>
<comment type="cofactor">
    <cofactor evidence="1">
        <name>FAD</name>
        <dbReference type="ChEBI" id="CHEBI:57692"/>
    </cofactor>
</comment>
<dbReference type="InterPro" id="IPR006058">
    <property type="entry name" value="2Fe2S_fd_BS"/>
</dbReference>
<evidence type="ECO:0000256" key="1">
    <source>
        <dbReference type="ARBA" id="ARBA00001974"/>
    </source>
</evidence>
<dbReference type="RefSeq" id="WP_229742646.1">
    <property type="nucleotide sequence ID" value="NZ_BMGC01000021.1"/>
</dbReference>
<keyword evidence="2" id="KW-0285">Flavoprotein</keyword>
<dbReference type="GO" id="GO:0046872">
    <property type="term" value="F:metal ion binding"/>
    <property type="evidence" value="ECO:0007669"/>
    <property type="project" value="UniProtKB-KW"/>
</dbReference>
<keyword evidence="7" id="KW-0411">Iron-sulfur</keyword>
<dbReference type="SUPFAM" id="SSF54292">
    <property type="entry name" value="2Fe-2S ferredoxin-like"/>
    <property type="match status" value="1"/>
</dbReference>
<gene>
    <name evidence="9" type="ORF">GCM10011489_27650</name>
</gene>
<evidence type="ECO:0000259" key="8">
    <source>
        <dbReference type="PROSITE" id="PS51085"/>
    </source>
</evidence>
<keyword evidence="10" id="KW-1185">Reference proteome</keyword>
<keyword evidence="3" id="KW-0001">2Fe-2S</keyword>
<evidence type="ECO:0000313" key="10">
    <source>
        <dbReference type="Proteomes" id="UP000621454"/>
    </source>
</evidence>
<dbReference type="InterPro" id="IPR017938">
    <property type="entry name" value="Riboflavin_synthase-like_b-brl"/>
</dbReference>
<dbReference type="AlphaFoldDB" id="A0A916TAW7"/>
<keyword evidence="5" id="KW-0560">Oxidoreductase</keyword>
<organism evidence="9 10">
    <name type="scientific">Gordonia jinhuaensis</name>
    <dbReference type="NCBI Taxonomy" id="1517702"/>
    <lineage>
        <taxon>Bacteria</taxon>
        <taxon>Bacillati</taxon>
        <taxon>Actinomycetota</taxon>
        <taxon>Actinomycetes</taxon>
        <taxon>Mycobacteriales</taxon>
        <taxon>Gordoniaceae</taxon>
        <taxon>Gordonia</taxon>
    </lineage>
</organism>
<dbReference type="InterPro" id="IPR039261">
    <property type="entry name" value="FNR_nucleotide-bd"/>
</dbReference>
<dbReference type="InterPro" id="IPR001433">
    <property type="entry name" value="OxRdtase_FAD/NAD-bd"/>
</dbReference>
<dbReference type="GO" id="GO:0016491">
    <property type="term" value="F:oxidoreductase activity"/>
    <property type="evidence" value="ECO:0007669"/>
    <property type="project" value="UniProtKB-KW"/>
</dbReference>
<dbReference type="InterPro" id="IPR012675">
    <property type="entry name" value="Beta-grasp_dom_sf"/>
</dbReference>
<reference evidence="9" key="1">
    <citation type="journal article" date="2014" name="Int. J. Syst. Evol. Microbiol.">
        <title>Complete genome sequence of Corynebacterium casei LMG S-19264T (=DSM 44701T), isolated from a smear-ripened cheese.</title>
        <authorList>
            <consortium name="US DOE Joint Genome Institute (JGI-PGF)"/>
            <person name="Walter F."/>
            <person name="Albersmeier A."/>
            <person name="Kalinowski J."/>
            <person name="Ruckert C."/>
        </authorList>
    </citation>
    <scope>NUCLEOTIDE SEQUENCE</scope>
    <source>
        <strain evidence="9">CGMCC 1.12827</strain>
    </source>
</reference>
<dbReference type="PROSITE" id="PS00197">
    <property type="entry name" value="2FE2S_FER_1"/>
    <property type="match status" value="1"/>
</dbReference>
<dbReference type="InterPro" id="IPR050415">
    <property type="entry name" value="MRET"/>
</dbReference>
<reference evidence="9" key="2">
    <citation type="submission" date="2020-09" db="EMBL/GenBank/DDBJ databases">
        <authorList>
            <person name="Sun Q."/>
            <person name="Zhou Y."/>
        </authorList>
    </citation>
    <scope>NUCLEOTIDE SEQUENCE</scope>
    <source>
        <strain evidence="9">CGMCC 1.12827</strain>
    </source>
</reference>
<dbReference type="SUPFAM" id="SSF63380">
    <property type="entry name" value="Riboflavin synthase domain-like"/>
    <property type="match status" value="1"/>
</dbReference>
<proteinExistence type="predicted"/>
<evidence type="ECO:0000256" key="6">
    <source>
        <dbReference type="ARBA" id="ARBA00023004"/>
    </source>
</evidence>